<accession>A0A8X6P976</accession>
<evidence type="ECO:0000256" key="1">
    <source>
        <dbReference type="SAM" id="MobiDB-lite"/>
    </source>
</evidence>
<reference evidence="2" key="1">
    <citation type="submission" date="2020-08" db="EMBL/GenBank/DDBJ databases">
        <title>Multicomponent nature underlies the extraordinary mechanical properties of spider dragline silk.</title>
        <authorList>
            <person name="Kono N."/>
            <person name="Nakamura H."/>
            <person name="Mori M."/>
            <person name="Yoshida Y."/>
            <person name="Ohtoshi R."/>
            <person name="Malay A.D."/>
            <person name="Moran D.A.P."/>
            <person name="Tomita M."/>
            <person name="Numata K."/>
            <person name="Arakawa K."/>
        </authorList>
    </citation>
    <scope>NUCLEOTIDE SEQUENCE</scope>
</reference>
<feature type="region of interest" description="Disordered" evidence="1">
    <location>
        <begin position="1"/>
        <end position="36"/>
    </location>
</feature>
<sequence length="36" mass="4020">MARSSDEDDTRAGTTTKRTTRETQQRAHSQKPSTPS</sequence>
<feature type="non-terminal residue" evidence="2">
    <location>
        <position position="36"/>
    </location>
</feature>
<name>A0A8X6P976_NEPPI</name>
<keyword evidence="3" id="KW-1185">Reference proteome</keyword>
<dbReference type="Proteomes" id="UP000887013">
    <property type="component" value="Unassembled WGS sequence"/>
</dbReference>
<comment type="caution">
    <text evidence="2">The sequence shown here is derived from an EMBL/GenBank/DDBJ whole genome shotgun (WGS) entry which is preliminary data.</text>
</comment>
<dbReference type="EMBL" id="BMAW01017215">
    <property type="protein sequence ID" value="GFT52830.1"/>
    <property type="molecule type" value="Genomic_DNA"/>
</dbReference>
<organism evidence="2 3">
    <name type="scientific">Nephila pilipes</name>
    <name type="common">Giant wood spider</name>
    <name type="synonym">Nephila maculata</name>
    <dbReference type="NCBI Taxonomy" id="299642"/>
    <lineage>
        <taxon>Eukaryota</taxon>
        <taxon>Metazoa</taxon>
        <taxon>Ecdysozoa</taxon>
        <taxon>Arthropoda</taxon>
        <taxon>Chelicerata</taxon>
        <taxon>Arachnida</taxon>
        <taxon>Araneae</taxon>
        <taxon>Araneomorphae</taxon>
        <taxon>Entelegynae</taxon>
        <taxon>Araneoidea</taxon>
        <taxon>Nephilidae</taxon>
        <taxon>Nephila</taxon>
    </lineage>
</organism>
<dbReference type="AlphaFoldDB" id="A0A8X6P976"/>
<evidence type="ECO:0000313" key="2">
    <source>
        <dbReference type="EMBL" id="GFT52830.1"/>
    </source>
</evidence>
<protein>
    <submittedName>
        <fullName evidence="2">Uncharacterized protein</fullName>
    </submittedName>
</protein>
<evidence type="ECO:0000313" key="3">
    <source>
        <dbReference type="Proteomes" id="UP000887013"/>
    </source>
</evidence>
<proteinExistence type="predicted"/>
<gene>
    <name evidence="2" type="ORF">NPIL_336191</name>
</gene>